<feature type="domain" description="ABC transporter" evidence="5">
    <location>
        <begin position="2"/>
        <end position="218"/>
    </location>
</feature>
<dbReference type="PANTHER" id="PTHR42734">
    <property type="entry name" value="METAL TRANSPORT SYSTEM ATP-BINDING PROTEIN TM_0124-RELATED"/>
    <property type="match status" value="1"/>
</dbReference>
<proteinExistence type="inferred from homology"/>
<dbReference type="SMART" id="SM00382">
    <property type="entry name" value="AAA"/>
    <property type="match status" value="1"/>
</dbReference>
<dbReference type="InterPro" id="IPR003439">
    <property type="entry name" value="ABC_transporter-like_ATP-bd"/>
</dbReference>
<organism evidence="6">
    <name type="scientific">uncultured Sulfurovum sp</name>
    <dbReference type="NCBI Taxonomy" id="269237"/>
    <lineage>
        <taxon>Bacteria</taxon>
        <taxon>Pseudomonadati</taxon>
        <taxon>Campylobacterota</taxon>
        <taxon>Epsilonproteobacteria</taxon>
        <taxon>Campylobacterales</taxon>
        <taxon>Sulfurovaceae</taxon>
        <taxon>Sulfurovum</taxon>
        <taxon>environmental samples</taxon>
    </lineage>
</organism>
<keyword evidence="3" id="KW-0547">Nucleotide-binding</keyword>
<dbReference type="Gene3D" id="3.40.50.300">
    <property type="entry name" value="P-loop containing nucleotide triphosphate hydrolases"/>
    <property type="match status" value="1"/>
</dbReference>
<dbReference type="SUPFAM" id="SSF52540">
    <property type="entry name" value="P-loop containing nucleoside triphosphate hydrolases"/>
    <property type="match status" value="1"/>
</dbReference>
<dbReference type="EMBL" id="CACVAP010000017">
    <property type="protein sequence ID" value="CAA6799346.1"/>
    <property type="molecule type" value="Genomic_DNA"/>
</dbReference>
<dbReference type="PROSITE" id="PS50893">
    <property type="entry name" value="ABC_TRANSPORTER_2"/>
    <property type="match status" value="1"/>
</dbReference>
<evidence type="ECO:0000256" key="2">
    <source>
        <dbReference type="ARBA" id="ARBA00022448"/>
    </source>
</evidence>
<evidence type="ECO:0000256" key="3">
    <source>
        <dbReference type="ARBA" id="ARBA00022741"/>
    </source>
</evidence>
<comment type="similarity">
    <text evidence="1">Belongs to the ABC transporter superfamily.</text>
</comment>
<dbReference type="InterPro" id="IPR050153">
    <property type="entry name" value="Metal_Ion_Import_ABC"/>
</dbReference>
<dbReference type="AlphaFoldDB" id="A0A6S6RUK0"/>
<dbReference type="Pfam" id="PF00005">
    <property type="entry name" value="ABC_tran"/>
    <property type="match status" value="1"/>
</dbReference>
<evidence type="ECO:0000256" key="4">
    <source>
        <dbReference type="ARBA" id="ARBA00022840"/>
    </source>
</evidence>
<sequence length="230" mass="26258">MLKIKNYNNPILKHISFGLEENENLIILGSNGAGKSTLAKVLCGITPSNEVSINGINLNKFTNKERTKLINYIPAKLEIFDEYISLDEYLNLSRLHSLLEPKNMLKLLDIHKLKEKPCQQLSSGEQQLTMLGTAVLHNAKITIFDEPTANLDPKKSRDVYFLLKSNIFQSKIIITHDLNLAYRLGYKVLYIDEGKIVFFDTSEKFFTESNLNDFFGLSVKKIEDEIMVNL</sequence>
<evidence type="ECO:0000313" key="6">
    <source>
        <dbReference type="EMBL" id="CAA6799346.1"/>
    </source>
</evidence>
<evidence type="ECO:0000259" key="5">
    <source>
        <dbReference type="PROSITE" id="PS50893"/>
    </source>
</evidence>
<keyword evidence="2" id="KW-0813">Transport</keyword>
<dbReference type="PANTHER" id="PTHR42734:SF6">
    <property type="entry name" value="MOLYBDATE IMPORT ATP-BINDING PROTEIN MOLC"/>
    <property type="match status" value="1"/>
</dbReference>
<reference evidence="6" key="1">
    <citation type="submission" date="2020-01" db="EMBL/GenBank/DDBJ databases">
        <authorList>
            <person name="Meier V. D."/>
            <person name="Meier V D."/>
        </authorList>
    </citation>
    <scope>NUCLEOTIDE SEQUENCE</scope>
    <source>
        <strain evidence="6">HLG_WM_MAG_06</strain>
    </source>
</reference>
<protein>
    <submittedName>
        <fullName evidence="6">Iron ABC transporter ATP-binding protein</fullName>
    </submittedName>
</protein>
<evidence type="ECO:0000256" key="1">
    <source>
        <dbReference type="ARBA" id="ARBA00005417"/>
    </source>
</evidence>
<dbReference type="GO" id="GO:0016887">
    <property type="term" value="F:ATP hydrolysis activity"/>
    <property type="evidence" value="ECO:0007669"/>
    <property type="project" value="InterPro"/>
</dbReference>
<dbReference type="InterPro" id="IPR003593">
    <property type="entry name" value="AAA+_ATPase"/>
</dbReference>
<gene>
    <name evidence="6" type="ORF">HELGO_WM11507</name>
</gene>
<dbReference type="InterPro" id="IPR027417">
    <property type="entry name" value="P-loop_NTPase"/>
</dbReference>
<keyword evidence="4 6" id="KW-0067">ATP-binding</keyword>
<dbReference type="GO" id="GO:0005524">
    <property type="term" value="F:ATP binding"/>
    <property type="evidence" value="ECO:0007669"/>
    <property type="project" value="UniProtKB-KW"/>
</dbReference>
<name>A0A6S6RUK0_9BACT</name>
<accession>A0A6S6RUK0</accession>